<dbReference type="Proteomes" id="UP000265520">
    <property type="component" value="Unassembled WGS sequence"/>
</dbReference>
<feature type="non-terminal residue" evidence="1">
    <location>
        <position position="45"/>
    </location>
</feature>
<protein>
    <submittedName>
        <fullName evidence="1">Uncharacterized protein</fullName>
    </submittedName>
</protein>
<evidence type="ECO:0000313" key="2">
    <source>
        <dbReference type="Proteomes" id="UP000265520"/>
    </source>
</evidence>
<comment type="caution">
    <text evidence="1">The sequence shown here is derived from an EMBL/GenBank/DDBJ whole genome shotgun (WGS) entry which is preliminary data.</text>
</comment>
<proteinExistence type="predicted"/>
<keyword evidence="2" id="KW-1185">Reference proteome</keyword>
<name>A0A392V3G6_9FABA</name>
<dbReference type="AlphaFoldDB" id="A0A392V3G6"/>
<evidence type="ECO:0000313" key="1">
    <source>
        <dbReference type="EMBL" id="MCI81952.1"/>
    </source>
</evidence>
<dbReference type="EMBL" id="LXQA011031573">
    <property type="protein sequence ID" value="MCI81952.1"/>
    <property type="molecule type" value="Genomic_DNA"/>
</dbReference>
<organism evidence="1 2">
    <name type="scientific">Trifolium medium</name>
    <dbReference type="NCBI Taxonomy" id="97028"/>
    <lineage>
        <taxon>Eukaryota</taxon>
        <taxon>Viridiplantae</taxon>
        <taxon>Streptophyta</taxon>
        <taxon>Embryophyta</taxon>
        <taxon>Tracheophyta</taxon>
        <taxon>Spermatophyta</taxon>
        <taxon>Magnoliopsida</taxon>
        <taxon>eudicotyledons</taxon>
        <taxon>Gunneridae</taxon>
        <taxon>Pentapetalae</taxon>
        <taxon>rosids</taxon>
        <taxon>fabids</taxon>
        <taxon>Fabales</taxon>
        <taxon>Fabaceae</taxon>
        <taxon>Papilionoideae</taxon>
        <taxon>50 kb inversion clade</taxon>
        <taxon>NPAAA clade</taxon>
        <taxon>Hologalegina</taxon>
        <taxon>IRL clade</taxon>
        <taxon>Trifolieae</taxon>
        <taxon>Trifolium</taxon>
    </lineage>
</organism>
<feature type="non-terminal residue" evidence="1">
    <location>
        <position position="1"/>
    </location>
</feature>
<sequence length="45" mass="5033">LGTYDRQADPNEHIDNINAVLDFRMVTGAIRCRLLTTTLRKGAMA</sequence>
<accession>A0A392V3G6</accession>
<reference evidence="1 2" key="1">
    <citation type="journal article" date="2018" name="Front. Plant Sci.">
        <title>Red Clover (Trifolium pratense) and Zigzag Clover (T. medium) - A Picture of Genomic Similarities and Differences.</title>
        <authorList>
            <person name="Dluhosova J."/>
            <person name="Istvanek J."/>
            <person name="Nedelnik J."/>
            <person name="Repkova J."/>
        </authorList>
    </citation>
    <scope>NUCLEOTIDE SEQUENCE [LARGE SCALE GENOMIC DNA]</scope>
    <source>
        <strain evidence="2">cv. 10/8</strain>
        <tissue evidence="1">Leaf</tissue>
    </source>
</reference>